<evidence type="ECO:0000313" key="2">
    <source>
        <dbReference type="EMBL" id="GIZ02694.1"/>
    </source>
</evidence>
<dbReference type="Proteomes" id="UP001054945">
    <property type="component" value="Unassembled WGS sequence"/>
</dbReference>
<name>A0AAV4Y972_CAEEX</name>
<evidence type="ECO:0000313" key="3">
    <source>
        <dbReference type="Proteomes" id="UP001054945"/>
    </source>
</evidence>
<evidence type="ECO:0000256" key="1">
    <source>
        <dbReference type="SAM" id="MobiDB-lite"/>
    </source>
</evidence>
<organism evidence="2 3">
    <name type="scientific">Caerostris extrusa</name>
    <name type="common">Bark spider</name>
    <name type="synonym">Caerostris bankana</name>
    <dbReference type="NCBI Taxonomy" id="172846"/>
    <lineage>
        <taxon>Eukaryota</taxon>
        <taxon>Metazoa</taxon>
        <taxon>Ecdysozoa</taxon>
        <taxon>Arthropoda</taxon>
        <taxon>Chelicerata</taxon>
        <taxon>Arachnida</taxon>
        <taxon>Araneae</taxon>
        <taxon>Araneomorphae</taxon>
        <taxon>Entelegynae</taxon>
        <taxon>Araneoidea</taxon>
        <taxon>Araneidae</taxon>
        <taxon>Caerostris</taxon>
    </lineage>
</organism>
<accession>A0AAV4Y972</accession>
<dbReference type="EMBL" id="BPLR01018843">
    <property type="protein sequence ID" value="GIZ02694.1"/>
    <property type="molecule type" value="Genomic_DNA"/>
</dbReference>
<dbReference type="AlphaFoldDB" id="A0AAV4Y972"/>
<proteinExistence type="predicted"/>
<comment type="caution">
    <text evidence="2">The sequence shown here is derived from an EMBL/GenBank/DDBJ whole genome shotgun (WGS) entry which is preliminary data.</text>
</comment>
<reference evidence="2 3" key="1">
    <citation type="submission" date="2021-06" db="EMBL/GenBank/DDBJ databases">
        <title>Caerostris extrusa draft genome.</title>
        <authorList>
            <person name="Kono N."/>
            <person name="Arakawa K."/>
        </authorList>
    </citation>
    <scope>NUCLEOTIDE SEQUENCE [LARGE SCALE GENOMIC DNA]</scope>
</reference>
<sequence>MEWASHSGLPYQEYTLWLHTFRFVPPTPCHNEAILKDLKGGKYAVIPMSISSDRYEKMRVLSYSYGRNGAESYHRGDLRYKLNRQDEGLQRKRQCPYNADHVGSLSIAEVSIGVWGKGYLAGVQNTSHLILCLSSNGRMNLTRDTQKKKFYFDRANSTPSSEGALPPEDLSVFLE</sequence>
<feature type="region of interest" description="Disordered" evidence="1">
    <location>
        <begin position="156"/>
        <end position="175"/>
    </location>
</feature>
<protein>
    <submittedName>
        <fullName evidence="2">Uncharacterized protein</fullName>
    </submittedName>
</protein>
<keyword evidence="3" id="KW-1185">Reference proteome</keyword>
<gene>
    <name evidence="2" type="ORF">CEXT_178501</name>
</gene>